<dbReference type="GO" id="GO:0016887">
    <property type="term" value="F:ATP hydrolysis activity"/>
    <property type="evidence" value="ECO:0007669"/>
    <property type="project" value="InterPro"/>
</dbReference>
<evidence type="ECO:0000256" key="1">
    <source>
        <dbReference type="ARBA" id="ARBA00006930"/>
    </source>
</evidence>
<evidence type="ECO:0000256" key="2">
    <source>
        <dbReference type="ARBA" id="ARBA00011322"/>
    </source>
</evidence>
<gene>
    <name evidence="6" type="ORF">H8S09_08310</name>
</gene>
<keyword evidence="7" id="KW-1185">Reference proteome</keyword>
<keyword evidence="4" id="KW-0175">Coiled coil</keyword>
<protein>
    <recommendedName>
        <fullName evidence="3">Nuclease SbcCD subunit C</fullName>
    </recommendedName>
</protein>
<evidence type="ECO:0000256" key="3">
    <source>
        <dbReference type="ARBA" id="ARBA00013368"/>
    </source>
</evidence>
<name>A0A8I0AGY6_9FIRM</name>
<dbReference type="InterPro" id="IPR027417">
    <property type="entry name" value="P-loop_NTPase"/>
</dbReference>
<dbReference type="GO" id="GO:0006302">
    <property type="term" value="P:double-strand break repair"/>
    <property type="evidence" value="ECO:0007669"/>
    <property type="project" value="InterPro"/>
</dbReference>
<proteinExistence type="inferred from homology"/>
<feature type="coiled-coil region" evidence="4">
    <location>
        <begin position="379"/>
        <end position="471"/>
    </location>
</feature>
<dbReference type="Pfam" id="PF13476">
    <property type="entry name" value="AAA_23"/>
    <property type="match status" value="1"/>
</dbReference>
<feature type="domain" description="Rad50/SbcC-type AAA" evidence="5">
    <location>
        <begin position="9"/>
        <end position="223"/>
    </location>
</feature>
<accession>A0A8I0AGY6</accession>
<evidence type="ECO:0000313" key="7">
    <source>
        <dbReference type="Proteomes" id="UP000615234"/>
    </source>
</evidence>
<dbReference type="SUPFAM" id="SSF52540">
    <property type="entry name" value="P-loop containing nucleoside triphosphate hydrolases"/>
    <property type="match status" value="1"/>
</dbReference>
<evidence type="ECO:0000313" key="6">
    <source>
        <dbReference type="EMBL" id="MBC5662894.1"/>
    </source>
</evidence>
<evidence type="ECO:0000259" key="5">
    <source>
        <dbReference type="Pfam" id="PF13476"/>
    </source>
</evidence>
<dbReference type="Gene3D" id="3.40.50.300">
    <property type="entry name" value="P-loop containing nucleotide triphosphate hydrolases"/>
    <property type="match status" value="2"/>
</dbReference>
<dbReference type="PANTHER" id="PTHR32114:SF2">
    <property type="entry name" value="ABC TRANSPORTER ABCH.3"/>
    <property type="match status" value="1"/>
</dbReference>
<reference evidence="6 7" key="1">
    <citation type="submission" date="2020-08" db="EMBL/GenBank/DDBJ databases">
        <title>Genome public.</title>
        <authorList>
            <person name="Liu C."/>
            <person name="Sun Q."/>
        </authorList>
    </citation>
    <scope>NUCLEOTIDE SEQUENCE [LARGE SCALE GENOMIC DNA]</scope>
    <source>
        <strain evidence="6 7">NSJ-10</strain>
    </source>
</reference>
<organism evidence="6 7">
    <name type="scientific">Coprococcus hominis</name>
    <name type="common">ex Liu et al. 2022</name>
    <dbReference type="NCBI Taxonomy" id="2763039"/>
    <lineage>
        <taxon>Bacteria</taxon>
        <taxon>Bacillati</taxon>
        <taxon>Bacillota</taxon>
        <taxon>Clostridia</taxon>
        <taxon>Lachnospirales</taxon>
        <taxon>Lachnospiraceae</taxon>
        <taxon>Coprococcus</taxon>
    </lineage>
</organism>
<feature type="coiled-coil region" evidence="4">
    <location>
        <begin position="514"/>
        <end position="548"/>
    </location>
</feature>
<comment type="similarity">
    <text evidence="1">Belongs to the SMC family. SbcC subfamily.</text>
</comment>
<dbReference type="AlphaFoldDB" id="A0A8I0AGY6"/>
<dbReference type="PANTHER" id="PTHR32114">
    <property type="entry name" value="ABC TRANSPORTER ABCH.3"/>
    <property type="match status" value="1"/>
</dbReference>
<feature type="coiled-coil region" evidence="4">
    <location>
        <begin position="257"/>
        <end position="284"/>
    </location>
</feature>
<dbReference type="Pfam" id="PF13558">
    <property type="entry name" value="SbcC_Walker_B"/>
    <property type="match status" value="1"/>
</dbReference>
<sequence length="1004" mass="114937">MKMMRPLVLTMEAFGTYIEKTEIDFRKFGKQGLFLISGDTGSGKTTIFDGIMYALYGETSAGSGKNNTGRNGEMLRSDFADPKQLTYVELLFESGGHEYKVWRSPAYERPGYKSMKQAEVRWMEDGQETELKAADIDGKRTAGVIGRVREVLGLTADQFRQVAMIAQGDFKKLLVADTKTRSDIFKTIFDTKIYEYIQNRIAQDCKEAEGVYTELVAKVDRTIEGVELPDETELYKTGLQDLPEHLENRHLAFDDILEELHSLNQIEEKQAEDLHHQIESYTQTNNQYDNWYTAIEKNKRIIGQTYDGYVAHLDAYRQVKQEFVSAEAQNHSMEAQSTEPLMLRQAELQKQADSFVRLNEMEKELLFVEQVCHQAGKKRQDILETKKKLQKQTEELEQIVNPGDTSQVKLEKVQTEKKQIAERMQRLQELEKECQEIDHLEIKKQQMVVDNRSAFEKRNQANANYEEAIRNRNDQICGELAANLQEGTPCPVCGSKTHPEKAHCDGAVVTEEMVKKLRAAFDQADASFRRKENELGSLNGRLEEKRNQTTAAVMEMAAFTIPDQTVQADALIDEVRKLHVIWEKRTEKTEARLRTLEKEHRSYQEYKRQLGELRLQIKELEETEVRVTEEYQEADRSYTAKQAAAAQMRQEIRGDESDILKQLQQVRNEIAEVNRKKTEARDTYNKLAKELSALETNLKRDAEDQNMQYRQEWQLEKDVLSALETDSGEMNTSVNDESVIQKLPDSNQENDFADEQELEKQAGGYGECYTHFCTASTVLLEQISGQIERTIRKKNSVAIRHDAIAERLVKNKAAYSKLKKDYGAYLNIYKRYSKLQDLSQAALGNYKLETYIQEVYFDRIIDSANHRLRQIVCNQFELKRGQKTAGNRGLDLFVLDHRTGKERDVKTLSGGEAFVASLSMALGLADIVSANAAGVRIDTLFIDEGFGSLDSDILEQALNVLAELSESDHLVGIISHVEELKHRIDRQILVTKDHQGGSHVEIQV</sequence>
<dbReference type="Proteomes" id="UP000615234">
    <property type="component" value="Unassembled WGS sequence"/>
</dbReference>
<dbReference type="InterPro" id="IPR038729">
    <property type="entry name" value="Rad50/SbcC_AAA"/>
</dbReference>
<evidence type="ECO:0000256" key="4">
    <source>
        <dbReference type="SAM" id="Coils"/>
    </source>
</evidence>
<comment type="subunit">
    <text evidence="2">Heterodimer of SbcC and SbcD.</text>
</comment>
<feature type="coiled-coil region" evidence="4">
    <location>
        <begin position="579"/>
        <end position="704"/>
    </location>
</feature>
<dbReference type="EMBL" id="JACOOX010000004">
    <property type="protein sequence ID" value="MBC5662894.1"/>
    <property type="molecule type" value="Genomic_DNA"/>
</dbReference>
<comment type="caution">
    <text evidence="6">The sequence shown here is derived from an EMBL/GenBank/DDBJ whole genome shotgun (WGS) entry which is preliminary data.</text>
</comment>